<evidence type="ECO:0000256" key="1">
    <source>
        <dbReference type="ARBA" id="ARBA00001947"/>
    </source>
</evidence>
<dbReference type="GO" id="GO:0060169">
    <property type="term" value="P:negative regulation of adenosine receptor signaling pathway"/>
    <property type="evidence" value="ECO:0007669"/>
    <property type="project" value="TreeGrafter"/>
</dbReference>
<evidence type="ECO:0000259" key="10">
    <source>
        <dbReference type="Pfam" id="PF00962"/>
    </source>
</evidence>
<reference evidence="11" key="1">
    <citation type="submission" date="2021-01" db="EMBL/GenBank/DDBJ databases">
        <authorList>
            <person name="Corre E."/>
            <person name="Pelletier E."/>
            <person name="Niang G."/>
            <person name="Scheremetjew M."/>
            <person name="Finn R."/>
            <person name="Kale V."/>
            <person name="Holt S."/>
            <person name="Cochrane G."/>
            <person name="Meng A."/>
            <person name="Brown T."/>
            <person name="Cohen L."/>
        </authorList>
    </citation>
    <scope>NUCLEOTIDE SEQUENCE</scope>
    <source>
        <strain evidence="11">CCMP2084</strain>
    </source>
</reference>
<dbReference type="GO" id="GO:0046103">
    <property type="term" value="P:inosine biosynthetic process"/>
    <property type="evidence" value="ECO:0007669"/>
    <property type="project" value="TreeGrafter"/>
</dbReference>
<comment type="pathway">
    <text evidence="2">Purine metabolism; purine nucleoside salvage.</text>
</comment>
<dbReference type="GO" id="GO:0005829">
    <property type="term" value="C:cytosol"/>
    <property type="evidence" value="ECO:0007669"/>
    <property type="project" value="TreeGrafter"/>
</dbReference>
<evidence type="ECO:0000256" key="9">
    <source>
        <dbReference type="SAM" id="Phobius"/>
    </source>
</evidence>
<keyword evidence="9" id="KW-1133">Transmembrane helix</keyword>
<dbReference type="PANTHER" id="PTHR11409">
    <property type="entry name" value="ADENOSINE DEAMINASE"/>
    <property type="match status" value="1"/>
</dbReference>
<dbReference type="PANTHER" id="PTHR11409:SF43">
    <property type="entry name" value="ADENOSINE DEAMINASE"/>
    <property type="match status" value="1"/>
</dbReference>
<evidence type="ECO:0000256" key="7">
    <source>
        <dbReference type="ARBA" id="ARBA00022801"/>
    </source>
</evidence>
<dbReference type="Pfam" id="PF00962">
    <property type="entry name" value="A_deaminase"/>
    <property type="match status" value="1"/>
</dbReference>
<evidence type="ECO:0000256" key="6">
    <source>
        <dbReference type="ARBA" id="ARBA00022726"/>
    </source>
</evidence>
<accession>A0A7S2UFW3</accession>
<dbReference type="GO" id="GO:0006154">
    <property type="term" value="P:adenosine catabolic process"/>
    <property type="evidence" value="ECO:0007669"/>
    <property type="project" value="TreeGrafter"/>
</dbReference>
<evidence type="ECO:0000256" key="4">
    <source>
        <dbReference type="ARBA" id="ARBA00012784"/>
    </source>
</evidence>
<keyword evidence="9" id="KW-0812">Transmembrane</keyword>
<dbReference type="Gene3D" id="3.20.20.140">
    <property type="entry name" value="Metal-dependent hydrolases"/>
    <property type="match status" value="1"/>
</dbReference>
<feature type="domain" description="Adenosine deaminase" evidence="10">
    <location>
        <begin position="71"/>
        <end position="436"/>
    </location>
</feature>
<dbReference type="GO" id="GO:0004000">
    <property type="term" value="F:adenosine deaminase activity"/>
    <property type="evidence" value="ECO:0007669"/>
    <property type="project" value="TreeGrafter"/>
</dbReference>
<keyword evidence="7" id="KW-0378">Hydrolase</keyword>
<comment type="similarity">
    <text evidence="3">Belongs to the metallo-dependent hydrolases superfamily. Adenosine and AMP deaminases family.</text>
</comment>
<evidence type="ECO:0000313" key="11">
    <source>
        <dbReference type="EMBL" id="CAD9818441.1"/>
    </source>
</evidence>
<comment type="cofactor">
    <cofactor evidence="1">
        <name>Zn(2+)</name>
        <dbReference type="ChEBI" id="CHEBI:29105"/>
    </cofactor>
</comment>
<dbReference type="EC" id="3.5.4.4" evidence="4"/>
<evidence type="ECO:0000256" key="2">
    <source>
        <dbReference type="ARBA" id="ARBA00005058"/>
    </source>
</evidence>
<keyword evidence="8" id="KW-0862">Zinc</keyword>
<keyword evidence="6" id="KW-0660">Purine salvage</keyword>
<evidence type="ECO:0000256" key="3">
    <source>
        <dbReference type="ARBA" id="ARBA00006676"/>
    </source>
</evidence>
<feature type="transmembrane region" description="Helical" evidence="9">
    <location>
        <begin position="6"/>
        <end position="22"/>
    </location>
</feature>
<gene>
    <name evidence="11" type="ORF">ASEP1449_LOCUS10273</name>
</gene>
<dbReference type="GO" id="GO:0043103">
    <property type="term" value="P:hypoxanthine salvage"/>
    <property type="evidence" value="ECO:0007669"/>
    <property type="project" value="TreeGrafter"/>
</dbReference>
<keyword evidence="5" id="KW-0479">Metal-binding</keyword>
<dbReference type="EMBL" id="HBHQ01015380">
    <property type="protein sequence ID" value="CAD9818441.1"/>
    <property type="molecule type" value="Transcribed_RNA"/>
</dbReference>
<dbReference type="InterPro" id="IPR032466">
    <property type="entry name" value="Metal_Hydrolase"/>
</dbReference>
<dbReference type="SUPFAM" id="SSF51556">
    <property type="entry name" value="Metallo-dependent hydrolases"/>
    <property type="match status" value="1"/>
</dbReference>
<dbReference type="InterPro" id="IPR006330">
    <property type="entry name" value="Ado/ade_deaminase"/>
</dbReference>
<protein>
    <recommendedName>
        <fullName evidence="4">adenosine deaminase</fullName>
        <ecNumber evidence="4">3.5.4.4</ecNumber>
    </recommendedName>
</protein>
<dbReference type="GO" id="GO:0046872">
    <property type="term" value="F:metal ion binding"/>
    <property type="evidence" value="ECO:0007669"/>
    <property type="project" value="UniProtKB-KW"/>
</dbReference>
<dbReference type="GO" id="GO:0009897">
    <property type="term" value="C:external side of plasma membrane"/>
    <property type="evidence" value="ECO:0007669"/>
    <property type="project" value="TreeGrafter"/>
</dbReference>
<name>A0A7S2UFW3_9STRA</name>
<evidence type="ECO:0000256" key="8">
    <source>
        <dbReference type="ARBA" id="ARBA00022833"/>
    </source>
</evidence>
<keyword evidence="9" id="KW-0472">Membrane</keyword>
<proteinExistence type="inferred from homology"/>
<dbReference type="GO" id="GO:0006166">
    <property type="term" value="P:purine ribonucleoside salvage"/>
    <property type="evidence" value="ECO:0007669"/>
    <property type="project" value="UniProtKB-KW"/>
</dbReference>
<dbReference type="AlphaFoldDB" id="A0A7S2UFW3"/>
<dbReference type="UniPathway" id="UPA00606"/>
<dbReference type="InterPro" id="IPR001365">
    <property type="entry name" value="A_deaminase_dom"/>
</dbReference>
<organism evidence="11">
    <name type="scientific">Attheya septentrionalis</name>
    <dbReference type="NCBI Taxonomy" id="420275"/>
    <lineage>
        <taxon>Eukaryota</taxon>
        <taxon>Sar</taxon>
        <taxon>Stramenopiles</taxon>
        <taxon>Ochrophyta</taxon>
        <taxon>Bacillariophyta</taxon>
        <taxon>Coscinodiscophyceae</taxon>
        <taxon>Chaetocerotophycidae</taxon>
        <taxon>Chaetocerotales</taxon>
        <taxon>Attheyaceae</taxon>
        <taxon>Attheya</taxon>
    </lineage>
</organism>
<evidence type="ECO:0000256" key="5">
    <source>
        <dbReference type="ARBA" id="ARBA00022723"/>
    </source>
</evidence>
<sequence>MSDGVLPVIVIFWAVAFGYVSLQRRGKETDPLIDELEDDACSESRLVEQLASTKQKWQYDVEMERYLRQLPKVELHVHLDGSFDPLLLQEHLKTTQDFSCLPVEATSPWDKSTVLVREMVKESTHDDKRFHSLCTCRGKGSLHEMIKCFEVFVPIVRGNLELLEQLSHDFVRRQSQQNIVYTEVRYSPHLLAEGGDFSGTQQVDADPVVDAVTRGLRRGETDFGVKVNQIMCCIAWRPDWADDVIRIAQERRNDAPCAIVGVDIAAGEEHFDKENFPHLYEPHYKAFQRAQELGLNITMHAGEAGGEENIKMAVQEYGATRIGHGYRIVRDSKLMEEMRGVHFEICPTSSVETGGWVYKMRNWNEHPAVQMIRSGMKVGFNSDDPAVFDTSLTWQLRVALGKMGLSKKCLLQAAHNSIDAAFLNPEEKDVLRRRLIDFTNTSIDRHAAQKYYDERVGSFAQHEMEES</sequence>